<dbReference type="InterPro" id="IPR054229">
    <property type="entry name" value="DUF6954"/>
</dbReference>
<sequence>MKIVLRIVFGIAFLSVAFFGLGPVMLADGMMGERILSLIVVLLIFAALYVLYKWSMKKSRG</sequence>
<gene>
    <name evidence="2" type="ORF">JYA64_13160</name>
</gene>
<dbReference type="Pfam" id="PF22268">
    <property type="entry name" value="DUF6954"/>
    <property type="match status" value="1"/>
</dbReference>
<evidence type="ECO:0000313" key="2">
    <source>
        <dbReference type="EMBL" id="MBN3546248.1"/>
    </source>
</evidence>
<reference evidence="2 3" key="1">
    <citation type="submission" date="2021-01" db="EMBL/GenBank/DDBJ databases">
        <title>Genome Sequencing of Type Strains.</title>
        <authorList>
            <person name="Lemaire J.F."/>
            <person name="Inderbitzin P."/>
            <person name="Collins S.B."/>
            <person name="Wespe N."/>
            <person name="Knight-Connoni V."/>
        </authorList>
    </citation>
    <scope>NUCLEOTIDE SEQUENCE [LARGE SCALE GENOMIC DNA]</scope>
    <source>
        <strain evidence="2 3">DSM 14730</strain>
    </source>
</reference>
<dbReference type="EMBL" id="JAFHKS010000044">
    <property type="protein sequence ID" value="MBN3546248.1"/>
    <property type="molecule type" value="Genomic_DNA"/>
</dbReference>
<keyword evidence="3" id="KW-1185">Reference proteome</keyword>
<evidence type="ECO:0000313" key="3">
    <source>
        <dbReference type="Proteomes" id="UP001319060"/>
    </source>
</evidence>
<accession>A0ABS2ZDI1</accession>
<proteinExistence type="predicted"/>
<name>A0ABS2ZDI1_9BACL</name>
<feature type="transmembrane region" description="Helical" evidence="1">
    <location>
        <begin position="7"/>
        <end position="29"/>
    </location>
</feature>
<organism evidence="2 3">
    <name type="scientific">Fictibacillus barbaricus</name>
    <dbReference type="NCBI Taxonomy" id="182136"/>
    <lineage>
        <taxon>Bacteria</taxon>
        <taxon>Bacillati</taxon>
        <taxon>Bacillota</taxon>
        <taxon>Bacilli</taxon>
        <taxon>Bacillales</taxon>
        <taxon>Fictibacillaceae</taxon>
        <taxon>Fictibacillus</taxon>
    </lineage>
</organism>
<keyword evidence="1" id="KW-0472">Membrane</keyword>
<keyword evidence="1" id="KW-0812">Transmembrane</keyword>
<dbReference type="RefSeq" id="WP_188400591.1">
    <property type="nucleotide sequence ID" value="NZ_BMCE01000001.1"/>
</dbReference>
<keyword evidence="1" id="KW-1133">Transmembrane helix</keyword>
<comment type="caution">
    <text evidence="2">The sequence shown here is derived from an EMBL/GenBank/DDBJ whole genome shotgun (WGS) entry which is preliminary data.</text>
</comment>
<feature type="transmembrane region" description="Helical" evidence="1">
    <location>
        <begin position="35"/>
        <end position="52"/>
    </location>
</feature>
<dbReference type="Proteomes" id="UP001319060">
    <property type="component" value="Unassembled WGS sequence"/>
</dbReference>
<protein>
    <submittedName>
        <fullName evidence="2">Uncharacterized protein</fullName>
    </submittedName>
</protein>
<evidence type="ECO:0000256" key="1">
    <source>
        <dbReference type="SAM" id="Phobius"/>
    </source>
</evidence>